<sequence>MYFLVFISFAPAVKPGFWCDVGHAGEMTIKKAMDAQTSTAFMFHRCLEMPGCAEGGGLRLIAGTQFTIILQPEIKAVAAGKAQTQRQLCAIRSQAFTFDTIGRAANLPGGLKGHVVFSLTPKLENGRTAGISASFCRVKVWRPFIPLVHSHWGNCLRLKYRGRYVP</sequence>
<name>A0A367WJ36_9PROT</name>
<protein>
    <submittedName>
        <fullName evidence="1">Uncharacterized protein</fullName>
    </submittedName>
</protein>
<dbReference type="RefSeq" id="WP_114090571.1">
    <property type="nucleotide sequence ID" value="NZ_JPWH01000034.1"/>
</dbReference>
<organism evidence="1 2">
    <name type="scientific">Thalassospira profundimaris</name>
    <dbReference type="NCBI Taxonomy" id="502049"/>
    <lineage>
        <taxon>Bacteria</taxon>
        <taxon>Pseudomonadati</taxon>
        <taxon>Pseudomonadota</taxon>
        <taxon>Alphaproteobacteria</taxon>
        <taxon>Rhodospirillales</taxon>
        <taxon>Thalassospiraceae</taxon>
        <taxon>Thalassospira</taxon>
    </lineage>
</organism>
<accession>A0A367WJ36</accession>
<comment type="caution">
    <text evidence="1">The sequence shown here is derived from an EMBL/GenBank/DDBJ whole genome shotgun (WGS) entry which is preliminary data.</text>
</comment>
<evidence type="ECO:0000313" key="1">
    <source>
        <dbReference type="EMBL" id="RCK41443.1"/>
    </source>
</evidence>
<dbReference type="EMBL" id="JPWH01000034">
    <property type="protein sequence ID" value="RCK41443.1"/>
    <property type="molecule type" value="Genomic_DNA"/>
</dbReference>
<dbReference type="Proteomes" id="UP000252517">
    <property type="component" value="Unassembled WGS sequence"/>
</dbReference>
<reference evidence="1 2" key="1">
    <citation type="submission" date="2014-07" db="EMBL/GenBank/DDBJ databases">
        <title>Draft genome sequence of Thalassospira profundimaris S25-3-2.</title>
        <authorList>
            <person name="Lai Q."/>
            <person name="Shao Z."/>
        </authorList>
    </citation>
    <scope>NUCLEOTIDE SEQUENCE [LARGE SCALE GENOMIC DNA]</scope>
    <source>
        <strain evidence="1 2">S25-3-2</strain>
    </source>
</reference>
<dbReference type="AlphaFoldDB" id="A0A367WJ36"/>
<proteinExistence type="predicted"/>
<evidence type="ECO:0000313" key="2">
    <source>
        <dbReference type="Proteomes" id="UP000252517"/>
    </source>
</evidence>
<gene>
    <name evidence="1" type="ORF">TH25_23750</name>
</gene>